<accession>A0A1B1RZE1</accession>
<gene>
    <name evidence="1" type="ORF">I858_004590</name>
</gene>
<dbReference type="KEGG" id="pll:I858_004590"/>
<organism evidence="1 2">
    <name type="scientific">Planococcus versutus</name>
    <dbReference type="NCBI Taxonomy" id="1302659"/>
    <lineage>
        <taxon>Bacteria</taxon>
        <taxon>Bacillati</taxon>
        <taxon>Bacillota</taxon>
        <taxon>Bacilli</taxon>
        <taxon>Bacillales</taxon>
        <taxon>Caryophanaceae</taxon>
        <taxon>Planococcus</taxon>
    </lineage>
</organism>
<keyword evidence="2" id="KW-1185">Reference proteome</keyword>
<proteinExistence type="predicted"/>
<evidence type="ECO:0000313" key="1">
    <source>
        <dbReference type="EMBL" id="ANU26310.1"/>
    </source>
</evidence>
<name>A0A1B1RZE1_9BACL</name>
<dbReference type="RefSeq" id="WP_049694928.1">
    <property type="nucleotide sequence ID" value="NZ_CP016540.2"/>
</dbReference>
<dbReference type="Proteomes" id="UP000053354">
    <property type="component" value="Chromosome"/>
</dbReference>
<sequence>MDKQTGDYILKKAKKYKKWGEGMLVNPFYWVENGVPYYVVVYLSRGKSVASAFFSTQDGEVKEEALRAHPPLAIFSELSTNIFNIGEERAAIGTGYFMDLLAVPFLSDDEQAAKGREVFADLSKYQQEFIAIMKDFTSYYDDEVLVREKLEQTDIDHVQKTVITLQLLQYKIGVTVQQHGEELKKFEEYLQTREEWQKLAKDKRAFIKGMLSNLKEARKELDALNVIEQEDPDTMFQLNYDRMLEESNIAMESQKKYIRFPK</sequence>
<dbReference type="EMBL" id="CP016540">
    <property type="protein sequence ID" value="ANU26310.1"/>
    <property type="molecule type" value="Genomic_DNA"/>
</dbReference>
<evidence type="ECO:0000313" key="2">
    <source>
        <dbReference type="Proteomes" id="UP000053354"/>
    </source>
</evidence>
<dbReference type="OrthoDB" id="2427702at2"/>
<reference evidence="1" key="1">
    <citation type="submission" date="2016-10" db="EMBL/GenBank/DDBJ databases">
        <authorList>
            <person name="See-Too W.S."/>
        </authorList>
    </citation>
    <scope>NUCLEOTIDE SEQUENCE</scope>
    <source>
        <strain evidence="1">L10.15</strain>
    </source>
</reference>
<dbReference type="AlphaFoldDB" id="A0A1B1RZE1"/>
<protein>
    <submittedName>
        <fullName evidence="1">Uncharacterized protein</fullName>
    </submittedName>
</protein>